<dbReference type="UniPathway" id="UPA00219"/>
<dbReference type="RefSeq" id="WP_036086417.1">
    <property type="nucleotide sequence ID" value="NZ_CBCSHQ010000002.1"/>
</dbReference>
<dbReference type="STRING" id="1552123.EP57_10425"/>
<reference evidence="26 27" key="1">
    <citation type="submission" date="2014-05" db="EMBL/GenBank/DDBJ databases">
        <title>Novel Listeriaceae from food processing environments.</title>
        <authorList>
            <person name="den Bakker H.C."/>
        </authorList>
    </citation>
    <scope>NUCLEOTIDE SEQUENCE [LARGE SCALE GENOMIC DNA]</scope>
    <source>
        <strain evidence="26 27">FSL A5-0281</strain>
    </source>
</reference>
<dbReference type="GO" id="GO:0005524">
    <property type="term" value="F:ATP binding"/>
    <property type="evidence" value="ECO:0007669"/>
    <property type="project" value="UniProtKB-UniRule"/>
</dbReference>
<comment type="function">
    <text evidence="2 22">Cell wall formation.</text>
</comment>
<evidence type="ECO:0000256" key="1">
    <source>
        <dbReference type="ARBA" id="ARBA00001936"/>
    </source>
</evidence>
<evidence type="ECO:0000256" key="23">
    <source>
        <dbReference type="PIRSR" id="PIRSR039102-1"/>
    </source>
</evidence>
<feature type="binding site" evidence="24">
    <location>
        <position position="142"/>
    </location>
    <ligand>
        <name>ATP</name>
        <dbReference type="ChEBI" id="CHEBI:30616"/>
    </ligand>
</feature>
<keyword evidence="15 25" id="KW-0464">Manganese</keyword>
<dbReference type="Proteomes" id="UP000029844">
    <property type="component" value="Unassembled WGS sequence"/>
</dbReference>
<evidence type="ECO:0000256" key="9">
    <source>
        <dbReference type="ARBA" id="ARBA00022723"/>
    </source>
</evidence>
<dbReference type="InterPro" id="IPR000291">
    <property type="entry name" value="D-Ala_lig_Van_CS"/>
</dbReference>
<dbReference type="PROSITE" id="PS00843">
    <property type="entry name" value="DALA_DALA_LIGASE_1"/>
    <property type="match status" value="1"/>
</dbReference>
<keyword evidence="9 25" id="KW-0479">Metal-binding</keyword>
<evidence type="ECO:0000313" key="27">
    <source>
        <dbReference type="Proteomes" id="UP000029844"/>
    </source>
</evidence>
<evidence type="ECO:0000256" key="20">
    <source>
        <dbReference type="ARBA" id="ARBA00076288"/>
    </source>
</evidence>
<evidence type="ECO:0000256" key="18">
    <source>
        <dbReference type="ARBA" id="ARBA00060592"/>
    </source>
</evidence>
<feature type="active site" evidence="23">
    <location>
        <position position="195"/>
    </location>
</feature>
<comment type="pathway">
    <text evidence="4 22">Cell wall biogenesis; peptidoglycan biosynthesis.</text>
</comment>
<feature type="binding site" evidence="25">
    <location>
        <position position="308"/>
    </location>
    <ligand>
        <name>Mg(2+)</name>
        <dbReference type="ChEBI" id="CHEBI:18420"/>
        <label>1</label>
    </ligand>
</feature>
<feature type="active site" evidence="23">
    <location>
        <position position="15"/>
    </location>
</feature>
<keyword evidence="13 22" id="KW-0133">Cell shape</keyword>
<dbReference type="InterPro" id="IPR011761">
    <property type="entry name" value="ATP-grasp"/>
</dbReference>
<dbReference type="Gene3D" id="3.30.1490.20">
    <property type="entry name" value="ATP-grasp fold, A domain"/>
    <property type="match status" value="1"/>
</dbReference>
<dbReference type="eggNOG" id="COG1181">
    <property type="taxonomic scope" value="Bacteria"/>
</dbReference>
<proteinExistence type="inferred from homology"/>
<protein>
    <recommendedName>
        <fullName evidence="19 22">D-alanine--D-alanine ligase</fullName>
        <ecNumber evidence="6 22">6.3.2.4</ecNumber>
    </recommendedName>
    <alternativeName>
        <fullName evidence="21 22">D-Ala-D-Ala ligase</fullName>
    </alternativeName>
    <alternativeName>
        <fullName evidence="20 22">D-alanylalanine synthetase</fullName>
    </alternativeName>
</protein>
<dbReference type="Pfam" id="PF01820">
    <property type="entry name" value="Dala_Dala_lig_N"/>
    <property type="match status" value="1"/>
</dbReference>
<feature type="binding site" evidence="25">
    <location>
        <position position="323"/>
    </location>
    <ligand>
        <name>Mg(2+)</name>
        <dbReference type="ChEBI" id="CHEBI:18420"/>
        <label>2</label>
    </ligand>
</feature>
<comment type="catalytic activity">
    <reaction evidence="17 22">
        <text>2 D-alanine + ATP = D-alanyl-D-alanine + ADP + phosphate + H(+)</text>
        <dbReference type="Rhea" id="RHEA:11224"/>
        <dbReference type="ChEBI" id="CHEBI:15378"/>
        <dbReference type="ChEBI" id="CHEBI:30616"/>
        <dbReference type="ChEBI" id="CHEBI:43474"/>
        <dbReference type="ChEBI" id="CHEBI:57416"/>
        <dbReference type="ChEBI" id="CHEBI:57822"/>
        <dbReference type="ChEBI" id="CHEBI:456216"/>
        <dbReference type="EC" id="6.3.2.4"/>
    </reaction>
</comment>
<comment type="cofactor">
    <cofactor evidence="1">
        <name>Mn(2+)</name>
        <dbReference type="ChEBI" id="CHEBI:29035"/>
    </cofactor>
</comment>
<keyword evidence="14 22" id="KW-0573">Peptidoglycan synthesis</keyword>
<dbReference type="InterPro" id="IPR013815">
    <property type="entry name" value="ATP_grasp_subdomain_1"/>
</dbReference>
<dbReference type="GO" id="GO:0071555">
    <property type="term" value="P:cell wall organization"/>
    <property type="evidence" value="ECO:0007669"/>
    <property type="project" value="UniProtKB-KW"/>
</dbReference>
<evidence type="ECO:0000256" key="16">
    <source>
        <dbReference type="ARBA" id="ARBA00023316"/>
    </source>
</evidence>
<evidence type="ECO:0000256" key="10">
    <source>
        <dbReference type="ARBA" id="ARBA00022741"/>
    </source>
</evidence>
<evidence type="ECO:0000256" key="5">
    <source>
        <dbReference type="ARBA" id="ARBA00010871"/>
    </source>
</evidence>
<feature type="active site" evidence="23">
    <location>
        <position position="332"/>
    </location>
</feature>
<dbReference type="AlphaFoldDB" id="A0A099W390"/>
<dbReference type="GO" id="GO:0008716">
    <property type="term" value="F:D-alanine-D-alanine ligase activity"/>
    <property type="evidence" value="ECO:0007669"/>
    <property type="project" value="UniProtKB-UniRule"/>
</dbReference>
<feature type="binding site" evidence="24">
    <location>
        <begin position="320"/>
        <end position="321"/>
    </location>
    <ligand>
        <name>ATP</name>
        <dbReference type="ChEBI" id="CHEBI:30616"/>
    </ligand>
</feature>
<dbReference type="Gene3D" id="3.30.470.20">
    <property type="entry name" value="ATP-grasp fold, B domain"/>
    <property type="match status" value="1"/>
</dbReference>
<dbReference type="InterPro" id="IPR011095">
    <property type="entry name" value="Dala_Dala_lig_C"/>
</dbReference>
<feature type="binding site" evidence="25">
    <location>
        <position position="321"/>
    </location>
    <ligand>
        <name>Mg(2+)</name>
        <dbReference type="ChEBI" id="CHEBI:18420"/>
        <label>1</label>
    </ligand>
</feature>
<comment type="subcellular location">
    <subcellularLocation>
        <location evidence="3 22">Cytoplasm</location>
    </subcellularLocation>
</comment>
<dbReference type="NCBIfam" id="NF002526">
    <property type="entry name" value="PRK01966.1-2"/>
    <property type="match status" value="1"/>
</dbReference>
<feature type="binding site" evidence="25">
    <location>
        <position position="321"/>
    </location>
    <ligand>
        <name>Mg(2+)</name>
        <dbReference type="ChEBI" id="CHEBI:18420"/>
        <label>2</label>
    </ligand>
</feature>
<evidence type="ECO:0000256" key="25">
    <source>
        <dbReference type="PIRSR" id="PIRSR039102-3"/>
    </source>
</evidence>
<dbReference type="SUPFAM" id="SSF52440">
    <property type="entry name" value="PreATP-grasp domain"/>
    <property type="match status" value="1"/>
</dbReference>
<dbReference type="InterPro" id="IPR005905">
    <property type="entry name" value="D_ala_D_ala"/>
</dbReference>
<comment type="cofactor">
    <cofactor evidence="25">
        <name>Mg(2+)</name>
        <dbReference type="ChEBI" id="CHEBI:18420"/>
    </cofactor>
    <cofactor evidence="25">
        <name>Mn(2+)</name>
        <dbReference type="ChEBI" id="CHEBI:29035"/>
    </cofactor>
    <text evidence="25">Binds 2 magnesium or manganese ions per subunit.</text>
</comment>
<dbReference type="HAMAP" id="MF_00047">
    <property type="entry name" value="Dala_Dala_lig"/>
    <property type="match status" value="1"/>
</dbReference>
<evidence type="ECO:0000256" key="4">
    <source>
        <dbReference type="ARBA" id="ARBA00004752"/>
    </source>
</evidence>
<feature type="binding site" evidence="24">
    <location>
        <begin position="187"/>
        <end position="189"/>
    </location>
    <ligand>
        <name>ATP</name>
        <dbReference type="ChEBI" id="CHEBI:30616"/>
    </ligand>
</feature>
<dbReference type="GeneID" id="58717784"/>
<dbReference type="PANTHER" id="PTHR23132:SF25">
    <property type="entry name" value="D-ALANINE--D-ALANINE LIGASE A"/>
    <property type="match status" value="1"/>
</dbReference>
<dbReference type="FunFam" id="3.30.470.20:FF:000008">
    <property type="entry name" value="D-alanine--D-alanine ligase"/>
    <property type="match status" value="1"/>
</dbReference>
<dbReference type="GO" id="GO:0009252">
    <property type="term" value="P:peptidoglycan biosynthetic process"/>
    <property type="evidence" value="ECO:0007669"/>
    <property type="project" value="UniProtKB-UniRule"/>
</dbReference>
<dbReference type="GO" id="GO:0005829">
    <property type="term" value="C:cytosol"/>
    <property type="evidence" value="ECO:0007669"/>
    <property type="project" value="TreeGrafter"/>
</dbReference>
<evidence type="ECO:0000256" key="6">
    <source>
        <dbReference type="ARBA" id="ARBA00012216"/>
    </source>
</evidence>
<dbReference type="Gene3D" id="3.40.50.20">
    <property type="match status" value="1"/>
</dbReference>
<dbReference type="OrthoDB" id="9813261at2"/>
<feature type="binding site" evidence="24">
    <location>
        <begin position="195"/>
        <end position="196"/>
    </location>
    <ligand>
        <name>ATP</name>
        <dbReference type="ChEBI" id="CHEBI:30616"/>
    </ligand>
</feature>
<dbReference type="PROSITE" id="PS50975">
    <property type="entry name" value="ATP_GRASP"/>
    <property type="match status" value="1"/>
</dbReference>
<dbReference type="NCBIfam" id="TIGR01205">
    <property type="entry name" value="D_ala_D_alaTIGR"/>
    <property type="match status" value="1"/>
</dbReference>
<evidence type="ECO:0000256" key="21">
    <source>
        <dbReference type="ARBA" id="ARBA00077154"/>
    </source>
</evidence>
<keyword evidence="12 25" id="KW-0460">Magnesium</keyword>
<evidence type="ECO:0000256" key="19">
    <source>
        <dbReference type="ARBA" id="ARBA00068427"/>
    </source>
</evidence>
<dbReference type="PROSITE" id="PS00844">
    <property type="entry name" value="DALA_DALA_LIGASE_2"/>
    <property type="match status" value="1"/>
</dbReference>
<evidence type="ECO:0000256" key="7">
    <source>
        <dbReference type="ARBA" id="ARBA00022490"/>
    </source>
</evidence>
<evidence type="ECO:0000313" key="26">
    <source>
        <dbReference type="EMBL" id="KGL40309.1"/>
    </source>
</evidence>
<dbReference type="InterPro" id="IPR016185">
    <property type="entry name" value="PreATP-grasp_dom_sf"/>
</dbReference>
<comment type="pathway">
    <text evidence="18">Glycan biosynthesis.</text>
</comment>
<evidence type="ECO:0000256" key="22">
    <source>
        <dbReference type="HAMAP-Rule" id="MF_00047"/>
    </source>
</evidence>
<dbReference type="EC" id="6.3.2.4" evidence="6 22"/>
<accession>A0A099W390</accession>
<name>A0A099W390_9LIST</name>
<dbReference type="NCBIfam" id="NF002528">
    <property type="entry name" value="PRK01966.1-4"/>
    <property type="match status" value="1"/>
</dbReference>
<gene>
    <name evidence="22 26" type="primary">ddl</name>
    <name evidence="26" type="ORF">EP57_10425</name>
</gene>
<keyword evidence="10 24" id="KW-0547">Nucleotide-binding</keyword>
<keyword evidence="27" id="KW-1185">Reference proteome</keyword>
<dbReference type="Pfam" id="PF07478">
    <property type="entry name" value="Dala_Dala_lig_C"/>
    <property type="match status" value="1"/>
</dbReference>
<keyword evidence="16 22" id="KW-0961">Cell wall biogenesis/degradation</keyword>
<comment type="caution">
    <text evidence="26">The sequence shown here is derived from an EMBL/GenBank/DDBJ whole genome shotgun (WGS) entry which is preliminary data.</text>
</comment>
<comment type="similarity">
    <text evidence="5 22">Belongs to the D-alanine--D-alanine ligase family.</text>
</comment>
<dbReference type="EMBL" id="JNFA01000024">
    <property type="protein sequence ID" value="KGL40309.1"/>
    <property type="molecule type" value="Genomic_DNA"/>
</dbReference>
<feature type="binding site" evidence="24">
    <location>
        <begin position="225"/>
        <end position="232"/>
    </location>
    <ligand>
        <name>ATP</name>
        <dbReference type="ChEBI" id="CHEBI:30616"/>
    </ligand>
</feature>
<evidence type="ECO:0000256" key="15">
    <source>
        <dbReference type="ARBA" id="ARBA00023211"/>
    </source>
</evidence>
<dbReference type="GO" id="GO:0008360">
    <property type="term" value="P:regulation of cell shape"/>
    <property type="evidence" value="ECO:0007669"/>
    <property type="project" value="UniProtKB-KW"/>
</dbReference>
<sequence length="372" mass="40864">MKTKLVVLYGGKSAEHEISLQTAFSVINALAFDKFSVQPIYITNDGDWVQGPVLTQKVDFVEQLRFEQMEQLRLANQEGEASHGLAISPASIREEQSAEPLVVFPLLHGPNGEDGTVQGLLEVLNLPYVGNGVLASAAAMDKIVMKMVFADAGIPQVAAVAVRAIEWEESQQEMIAKIETELVYPVFVKPANLGSSVGISKAVDRDSLVAAMVEALRYDRRIVVEQGVVAREIEVAVLGNDKPACSVAGEIIPKGEVAVFYDYKAKYQDNDTVMAIPANLEPAIYEQLVDYATRAFTGLDASGLVRADFFVTEDNQIFLNEVNTMPGFTPFSMYPLLWQESGLPYTDLISKLVDLAIERHEANNKLKYTLED</sequence>
<dbReference type="InterPro" id="IPR011127">
    <property type="entry name" value="Dala_Dala_lig_N"/>
</dbReference>
<keyword evidence="11" id="KW-0067">ATP-binding</keyword>
<evidence type="ECO:0000256" key="13">
    <source>
        <dbReference type="ARBA" id="ARBA00022960"/>
    </source>
</evidence>
<evidence type="ECO:0000256" key="14">
    <source>
        <dbReference type="ARBA" id="ARBA00022984"/>
    </source>
</evidence>
<dbReference type="FunFam" id="3.30.1490.20:FF:000007">
    <property type="entry name" value="D-alanine--D-alanine ligase"/>
    <property type="match status" value="1"/>
</dbReference>
<evidence type="ECO:0000256" key="3">
    <source>
        <dbReference type="ARBA" id="ARBA00004496"/>
    </source>
</evidence>
<evidence type="ECO:0000256" key="24">
    <source>
        <dbReference type="PIRSR" id="PIRSR039102-2"/>
    </source>
</evidence>
<evidence type="ECO:0000256" key="2">
    <source>
        <dbReference type="ARBA" id="ARBA00003921"/>
    </source>
</evidence>
<evidence type="ECO:0000256" key="12">
    <source>
        <dbReference type="ARBA" id="ARBA00022842"/>
    </source>
</evidence>
<dbReference type="PANTHER" id="PTHR23132">
    <property type="entry name" value="D-ALANINE--D-ALANINE LIGASE"/>
    <property type="match status" value="1"/>
</dbReference>
<dbReference type="SUPFAM" id="SSF56059">
    <property type="entry name" value="Glutathione synthetase ATP-binding domain-like"/>
    <property type="match status" value="1"/>
</dbReference>
<evidence type="ECO:0000256" key="8">
    <source>
        <dbReference type="ARBA" id="ARBA00022598"/>
    </source>
</evidence>
<dbReference type="GO" id="GO:0046872">
    <property type="term" value="F:metal ion binding"/>
    <property type="evidence" value="ECO:0007669"/>
    <property type="project" value="UniProtKB-KW"/>
</dbReference>
<dbReference type="PIRSF" id="PIRSF039102">
    <property type="entry name" value="Ddl/VanB"/>
    <property type="match status" value="1"/>
</dbReference>
<evidence type="ECO:0000256" key="17">
    <source>
        <dbReference type="ARBA" id="ARBA00047614"/>
    </source>
</evidence>
<evidence type="ECO:0000256" key="11">
    <source>
        <dbReference type="ARBA" id="ARBA00022840"/>
    </source>
</evidence>
<keyword evidence="7 22" id="KW-0963">Cytoplasm</keyword>
<keyword evidence="8 22" id="KW-0436">Ligase</keyword>
<organism evidence="26 27">
    <name type="scientific">Listeria booriae</name>
    <dbReference type="NCBI Taxonomy" id="1552123"/>
    <lineage>
        <taxon>Bacteria</taxon>
        <taxon>Bacillati</taxon>
        <taxon>Bacillota</taxon>
        <taxon>Bacilli</taxon>
        <taxon>Bacillales</taxon>
        <taxon>Listeriaceae</taxon>
        <taxon>Listeria</taxon>
    </lineage>
</organism>